<sequence>MASDEFTEDEVLDDAVDSAVLLGLLTMQEVRTATDPSAAAELCLSAVSHIALAVTSPAPTWTDPAVPADESEHLGAEGRL</sequence>
<protein>
    <submittedName>
        <fullName evidence="2">Uncharacterized protein</fullName>
    </submittedName>
</protein>
<dbReference type="RefSeq" id="WP_405444558.1">
    <property type="nucleotide sequence ID" value="NZ_CP108164.1"/>
</dbReference>
<evidence type="ECO:0000313" key="2">
    <source>
        <dbReference type="EMBL" id="WTQ78915.1"/>
    </source>
</evidence>
<gene>
    <name evidence="2" type="ORF">OG350_00760</name>
</gene>
<organism evidence="2 3">
    <name type="scientific">Streptomyces achromogenes</name>
    <dbReference type="NCBI Taxonomy" id="67255"/>
    <lineage>
        <taxon>Bacteria</taxon>
        <taxon>Bacillati</taxon>
        <taxon>Actinomycetota</taxon>
        <taxon>Actinomycetes</taxon>
        <taxon>Kitasatosporales</taxon>
        <taxon>Streptomycetaceae</taxon>
        <taxon>Streptomyces</taxon>
    </lineage>
</organism>
<feature type="region of interest" description="Disordered" evidence="1">
    <location>
        <begin position="58"/>
        <end position="80"/>
    </location>
</feature>
<feature type="compositionally biased region" description="Basic and acidic residues" evidence="1">
    <location>
        <begin position="70"/>
        <end position="80"/>
    </location>
</feature>
<dbReference type="EMBL" id="CP108164">
    <property type="protein sequence ID" value="WTQ78915.1"/>
    <property type="molecule type" value="Genomic_DNA"/>
</dbReference>
<dbReference type="GeneID" id="97278909"/>
<accession>A0ABZ1KE21</accession>
<dbReference type="Proteomes" id="UP001622557">
    <property type="component" value="Chromosome"/>
</dbReference>
<evidence type="ECO:0000313" key="3">
    <source>
        <dbReference type="Proteomes" id="UP001622557"/>
    </source>
</evidence>
<reference evidence="2 3" key="1">
    <citation type="submission" date="2022-10" db="EMBL/GenBank/DDBJ databases">
        <title>The complete genomes of actinobacterial strains from the NBC collection.</title>
        <authorList>
            <person name="Joergensen T.S."/>
            <person name="Alvarez Arevalo M."/>
            <person name="Sterndorff E.B."/>
            <person name="Faurdal D."/>
            <person name="Vuksanovic O."/>
            <person name="Mourched A.-S."/>
            <person name="Charusanti P."/>
            <person name="Shaw S."/>
            <person name="Blin K."/>
            <person name="Weber T."/>
        </authorList>
    </citation>
    <scope>NUCLEOTIDE SEQUENCE [LARGE SCALE GENOMIC DNA]</scope>
    <source>
        <strain evidence="2 3">NBC_00156</strain>
    </source>
</reference>
<evidence type="ECO:0000256" key="1">
    <source>
        <dbReference type="SAM" id="MobiDB-lite"/>
    </source>
</evidence>
<name>A0ABZ1KE21_STRAH</name>
<proteinExistence type="predicted"/>
<keyword evidence="3" id="KW-1185">Reference proteome</keyword>